<dbReference type="InterPro" id="IPR000653">
    <property type="entry name" value="DegT/StrS_aminotransferase"/>
</dbReference>
<dbReference type="InterPro" id="IPR015422">
    <property type="entry name" value="PyrdxlP-dep_Trfase_small"/>
</dbReference>
<dbReference type="EC" id="2.6.1.59" evidence="3"/>
<keyword evidence="3" id="KW-0032">Aminotransferase</keyword>
<dbReference type="RefSeq" id="WP_171188470.1">
    <property type="nucleotide sequence ID" value="NZ_WTPX01000109.1"/>
</dbReference>
<dbReference type="PANTHER" id="PTHR30244">
    <property type="entry name" value="TRANSAMINASE"/>
    <property type="match status" value="1"/>
</dbReference>
<name>A0ABX1VGN1_9PLAN</name>
<dbReference type="Proteomes" id="UP000609651">
    <property type="component" value="Unassembled WGS sequence"/>
</dbReference>
<dbReference type="CDD" id="cd00616">
    <property type="entry name" value="AHBA_syn"/>
    <property type="match status" value="1"/>
</dbReference>
<dbReference type="InterPro" id="IPR015424">
    <property type="entry name" value="PyrdxlP-dep_Trfase"/>
</dbReference>
<organism evidence="3 4">
    <name type="scientific">Alienimonas chondri</name>
    <dbReference type="NCBI Taxonomy" id="2681879"/>
    <lineage>
        <taxon>Bacteria</taxon>
        <taxon>Pseudomonadati</taxon>
        <taxon>Planctomycetota</taxon>
        <taxon>Planctomycetia</taxon>
        <taxon>Planctomycetales</taxon>
        <taxon>Planctomycetaceae</taxon>
        <taxon>Alienimonas</taxon>
    </lineage>
</organism>
<evidence type="ECO:0000256" key="2">
    <source>
        <dbReference type="RuleBase" id="RU004508"/>
    </source>
</evidence>
<keyword evidence="4" id="KW-1185">Reference proteome</keyword>
<dbReference type="NCBIfam" id="TIGR02379">
    <property type="entry name" value="ECA_wecE"/>
    <property type="match status" value="1"/>
</dbReference>
<gene>
    <name evidence="3" type="primary">wecE</name>
    <name evidence="3" type="ORF">LzC2_30400</name>
</gene>
<dbReference type="PANTHER" id="PTHR30244:SF34">
    <property type="entry name" value="DTDP-4-AMINO-4,6-DIDEOXYGALACTOSE TRANSAMINASE"/>
    <property type="match status" value="1"/>
</dbReference>
<dbReference type="InterPro" id="IPR012749">
    <property type="entry name" value="WecE-like"/>
</dbReference>
<dbReference type="Gene3D" id="3.40.640.10">
    <property type="entry name" value="Type I PLP-dependent aspartate aminotransferase-like (Major domain)"/>
    <property type="match status" value="1"/>
</dbReference>
<evidence type="ECO:0000256" key="1">
    <source>
        <dbReference type="ARBA" id="ARBA00037999"/>
    </source>
</evidence>
<sequence length="386" mass="42852">MNETQIPFNKPFVAGKELYYVAQAVTRGNLGGDGYYTKACCRLLEDKFGIPKVLLTPSCTASLEMAAILCELEEGDEVIMPSYTFVSTASAFVREGATPVFVDIRPDTLNIDENLIEAAVTDKTKAICVVHYAGVGCEMDRIVATAKKHDLILIEDAAQGVNAFYKGRALGTIGDLGCYSFHETKNIICGEGGALCINNPRFNDRAEIIRDKGTNRRQFFRGEVDKYTWVDVGSSFVPSEICSAFLYGQLKAMESITDRRGEVYREYRDLLQSPSLTGEATLPTIPEDCDCNFHMFYLIASSNGQRDALIQRCRDRGIDAVFHYIPLHCSPMGRQFSHKHSLPVTEDLSSRLVRLPLFHDISREEQALVAEEVLTFLDSSDGGSDD</sequence>
<dbReference type="NCBIfam" id="NF008687">
    <property type="entry name" value="PRK11706.1"/>
    <property type="match status" value="1"/>
</dbReference>
<dbReference type="SUPFAM" id="SSF53383">
    <property type="entry name" value="PLP-dependent transferases"/>
    <property type="match status" value="1"/>
</dbReference>
<accession>A0ABX1VGN1</accession>
<keyword evidence="3" id="KW-0808">Transferase</keyword>
<keyword evidence="2" id="KW-0663">Pyridoxal phosphate</keyword>
<dbReference type="PIRSF" id="PIRSF000390">
    <property type="entry name" value="PLP_StrS"/>
    <property type="match status" value="1"/>
</dbReference>
<evidence type="ECO:0000313" key="3">
    <source>
        <dbReference type="EMBL" id="NNJ26944.1"/>
    </source>
</evidence>
<evidence type="ECO:0000313" key="4">
    <source>
        <dbReference type="Proteomes" id="UP000609651"/>
    </source>
</evidence>
<reference evidence="3 4" key="1">
    <citation type="journal article" date="2020" name="Syst. Appl. Microbiol.">
        <title>Alienimonas chondri sp. nov., a novel planctomycete isolated from the biofilm of the red alga Chondrus crispus.</title>
        <authorList>
            <person name="Vitorino I."/>
            <person name="Albuquerque L."/>
            <person name="Wiegand S."/>
            <person name="Kallscheuer N."/>
            <person name="da Costa M.S."/>
            <person name="Lobo-da-Cunha A."/>
            <person name="Jogler C."/>
            <person name="Lage O.M."/>
        </authorList>
    </citation>
    <scope>NUCLEOTIDE SEQUENCE [LARGE SCALE GENOMIC DNA]</scope>
    <source>
        <strain evidence="3 4">LzC2</strain>
    </source>
</reference>
<dbReference type="InterPro" id="IPR015421">
    <property type="entry name" value="PyrdxlP-dep_Trfase_major"/>
</dbReference>
<protein>
    <submittedName>
        <fullName evidence="3">dTDP-4-amino-4,6-dideoxygalactose transaminase</fullName>
        <ecNumber evidence="3">2.6.1.59</ecNumber>
    </submittedName>
</protein>
<comment type="caution">
    <text evidence="3">The sequence shown here is derived from an EMBL/GenBank/DDBJ whole genome shotgun (WGS) entry which is preliminary data.</text>
</comment>
<comment type="similarity">
    <text evidence="1 2">Belongs to the DegT/DnrJ/EryC1 family.</text>
</comment>
<proteinExistence type="inferred from homology"/>
<dbReference type="EMBL" id="WTPX01000109">
    <property type="protein sequence ID" value="NNJ26944.1"/>
    <property type="molecule type" value="Genomic_DNA"/>
</dbReference>
<dbReference type="Gene3D" id="3.90.1150.10">
    <property type="entry name" value="Aspartate Aminotransferase, domain 1"/>
    <property type="match status" value="1"/>
</dbReference>
<dbReference type="GO" id="GO:0019180">
    <property type="term" value="F:dTDP-4-amino-4,6-dideoxygalactose transaminase activity"/>
    <property type="evidence" value="ECO:0007669"/>
    <property type="project" value="UniProtKB-EC"/>
</dbReference>
<dbReference type="Pfam" id="PF01041">
    <property type="entry name" value="DegT_DnrJ_EryC1"/>
    <property type="match status" value="1"/>
</dbReference>